<dbReference type="PANTHER" id="PTHR10815:SF5">
    <property type="entry name" value="METHYLATED-DNA--PROTEIN-CYSTEINE METHYLTRANSFERASE"/>
    <property type="match status" value="1"/>
</dbReference>
<evidence type="ECO:0000256" key="7">
    <source>
        <dbReference type="ARBA" id="ARBA00023204"/>
    </source>
</evidence>
<dbReference type="InterPro" id="IPR001497">
    <property type="entry name" value="MethylDNA_cys_MeTrfase_AS"/>
</dbReference>
<dbReference type="SUPFAM" id="SSF53155">
    <property type="entry name" value="Methylated DNA-protein cysteine methyltransferase domain"/>
    <property type="match status" value="1"/>
</dbReference>
<dbReference type="Gene3D" id="3.30.160.70">
    <property type="entry name" value="Methylated DNA-protein cysteine methyltransferase domain"/>
    <property type="match status" value="1"/>
</dbReference>
<dbReference type="InterPro" id="IPR008332">
    <property type="entry name" value="MethylG_MeTrfase_N"/>
</dbReference>
<evidence type="ECO:0000256" key="2">
    <source>
        <dbReference type="ARBA" id="ARBA00008711"/>
    </source>
</evidence>
<evidence type="ECO:0000256" key="1">
    <source>
        <dbReference type="ARBA" id="ARBA00001286"/>
    </source>
</evidence>
<feature type="domain" description="Methylguanine DNA methyltransferase ribonuclease-like" evidence="11">
    <location>
        <begin position="32"/>
        <end position="97"/>
    </location>
</feature>
<evidence type="ECO:0000256" key="6">
    <source>
        <dbReference type="ARBA" id="ARBA00022763"/>
    </source>
</evidence>
<evidence type="ECO:0000256" key="5">
    <source>
        <dbReference type="ARBA" id="ARBA00022679"/>
    </source>
</evidence>
<comment type="catalytic activity">
    <reaction evidence="8 9">
        <text>a 6-O-methyl-2'-deoxyguanosine in DNA + L-cysteinyl-[protein] = S-methyl-L-cysteinyl-[protein] + a 2'-deoxyguanosine in DNA</text>
        <dbReference type="Rhea" id="RHEA:24000"/>
        <dbReference type="Rhea" id="RHEA-COMP:10131"/>
        <dbReference type="Rhea" id="RHEA-COMP:10132"/>
        <dbReference type="Rhea" id="RHEA-COMP:11367"/>
        <dbReference type="Rhea" id="RHEA-COMP:11368"/>
        <dbReference type="ChEBI" id="CHEBI:29950"/>
        <dbReference type="ChEBI" id="CHEBI:82612"/>
        <dbReference type="ChEBI" id="CHEBI:85445"/>
        <dbReference type="ChEBI" id="CHEBI:85448"/>
        <dbReference type="EC" id="2.1.1.63"/>
    </reaction>
</comment>
<dbReference type="InterPro" id="IPR023546">
    <property type="entry name" value="MGMT"/>
</dbReference>
<keyword evidence="4 9" id="KW-0489">Methyltransferase</keyword>
<feature type="domain" description="Methylated-DNA-[protein]-cysteine S-methyltransferase DNA binding" evidence="10">
    <location>
        <begin position="104"/>
        <end position="182"/>
    </location>
</feature>
<dbReference type="GO" id="GO:0005737">
    <property type="term" value="C:cytoplasm"/>
    <property type="evidence" value="ECO:0007669"/>
    <property type="project" value="UniProtKB-SubCell"/>
</dbReference>
<evidence type="ECO:0000256" key="9">
    <source>
        <dbReference type="HAMAP-Rule" id="MF_00772"/>
    </source>
</evidence>
<dbReference type="FunFam" id="1.10.10.10:FF:000214">
    <property type="entry name" value="Methylated-DNA--protein-cysteine methyltransferase"/>
    <property type="match status" value="1"/>
</dbReference>
<comment type="subcellular location">
    <subcellularLocation>
        <location evidence="9">Cytoplasm</location>
    </subcellularLocation>
</comment>
<dbReference type="CDD" id="cd06445">
    <property type="entry name" value="ATase"/>
    <property type="match status" value="1"/>
</dbReference>
<comment type="miscellaneous">
    <text evidence="9">This enzyme catalyzes only one turnover and therefore is not strictly catalytic. According to one definition, an enzyme is a biocatalyst that acts repeatedly and over many reaction cycles.</text>
</comment>
<evidence type="ECO:0000259" key="11">
    <source>
        <dbReference type="Pfam" id="PF02870"/>
    </source>
</evidence>
<evidence type="ECO:0000256" key="4">
    <source>
        <dbReference type="ARBA" id="ARBA00022603"/>
    </source>
</evidence>
<keyword evidence="3 9" id="KW-0963">Cytoplasm</keyword>
<accession>A0A285EG47</accession>
<protein>
    <recommendedName>
        <fullName evidence="9">Methylated-DNA--protein-cysteine methyltransferase</fullName>
        <ecNumber evidence="9">2.1.1.63</ecNumber>
    </recommendedName>
    <alternativeName>
        <fullName evidence="9">6-O-methylguanine-DNA methyltransferase</fullName>
        <shortName evidence="9">MGMT</shortName>
    </alternativeName>
    <alternativeName>
        <fullName evidence="9">O-6-methylguanine-DNA-alkyltransferase</fullName>
    </alternativeName>
</protein>
<evidence type="ECO:0000259" key="10">
    <source>
        <dbReference type="Pfam" id="PF01035"/>
    </source>
</evidence>
<dbReference type="HAMAP" id="MF_00772">
    <property type="entry name" value="OGT"/>
    <property type="match status" value="1"/>
</dbReference>
<keyword evidence="7 9" id="KW-0234">DNA repair</keyword>
<dbReference type="GO" id="GO:0032259">
    <property type="term" value="P:methylation"/>
    <property type="evidence" value="ECO:0007669"/>
    <property type="project" value="UniProtKB-KW"/>
</dbReference>
<dbReference type="InterPro" id="IPR036388">
    <property type="entry name" value="WH-like_DNA-bd_sf"/>
</dbReference>
<evidence type="ECO:0000256" key="3">
    <source>
        <dbReference type="ARBA" id="ARBA00022490"/>
    </source>
</evidence>
<dbReference type="Pfam" id="PF01035">
    <property type="entry name" value="DNA_binding_1"/>
    <property type="match status" value="1"/>
</dbReference>
<dbReference type="NCBIfam" id="TIGR00589">
    <property type="entry name" value="ogt"/>
    <property type="match status" value="1"/>
</dbReference>
<dbReference type="GO" id="GO:0006307">
    <property type="term" value="P:DNA alkylation repair"/>
    <property type="evidence" value="ECO:0007669"/>
    <property type="project" value="UniProtKB-UniRule"/>
</dbReference>
<dbReference type="SUPFAM" id="SSF46767">
    <property type="entry name" value="Methylated DNA-protein cysteine methyltransferase, C-terminal domain"/>
    <property type="match status" value="1"/>
</dbReference>
<comment type="function">
    <text evidence="9">Involved in the cellular defense against the biological effects of O6-methylguanine (O6-MeG) and O4-methylthymine (O4-MeT) in DNA. Repairs the methylated nucleobase in DNA by stoichiometrically transferring the methyl group to a cysteine residue in the enzyme. This is a suicide reaction: the enzyme is irreversibly inactivated.</text>
</comment>
<dbReference type="AlphaFoldDB" id="A0A285EG47"/>
<name>A0A285EG47_9ACTN</name>
<organism evidence="12 13">
    <name type="scientific">Geodermatophilus sabuli</name>
    <dbReference type="NCBI Taxonomy" id="1564158"/>
    <lineage>
        <taxon>Bacteria</taxon>
        <taxon>Bacillati</taxon>
        <taxon>Actinomycetota</taxon>
        <taxon>Actinomycetes</taxon>
        <taxon>Geodermatophilales</taxon>
        <taxon>Geodermatophilaceae</taxon>
        <taxon>Geodermatophilus</taxon>
    </lineage>
</organism>
<keyword evidence="5 9" id="KW-0808">Transferase</keyword>
<keyword evidence="13" id="KW-1185">Reference proteome</keyword>
<gene>
    <name evidence="12" type="ORF">SAMN06893097_10950</name>
</gene>
<feature type="active site" description="Nucleophile; methyl group acceptor" evidence="9">
    <location>
        <position position="154"/>
    </location>
</feature>
<sequence length="188" mass="19878">MVLPAEGHGGSACGAGCVVPPRHDRPVTRTHTVTGSPIGPLTPVTEDGALVALFMELPGRTPDAAVLGQRDDASSADVVRQLGEYFSGERTAFDLLLRPSGNELQLAVWRLMAEIPYGETRSYGALARQLGDRTLAQAVGAACGRNPLPVVVPCHRVVGADGSLVGFGGGLPRKRFLLDLEQRAQRLF</sequence>
<dbReference type="PROSITE" id="PS00374">
    <property type="entry name" value="MGMT"/>
    <property type="match status" value="1"/>
</dbReference>
<dbReference type="InterPro" id="IPR014048">
    <property type="entry name" value="MethylDNA_cys_MeTrfase_DNA-bd"/>
</dbReference>
<evidence type="ECO:0000313" key="13">
    <source>
        <dbReference type="Proteomes" id="UP000219514"/>
    </source>
</evidence>
<evidence type="ECO:0000313" key="12">
    <source>
        <dbReference type="EMBL" id="SNX97970.1"/>
    </source>
</evidence>
<evidence type="ECO:0000256" key="8">
    <source>
        <dbReference type="ARBA" id="ARBA00049348"/>
    </source>
</evidence>
<reference evidence="12 13" key="1">
    <citation type="submission" date="2017-09" db="EMBL/GenBank/DDBJ databases">
        <authorList>
            <person name="Ehlers B."/>
            <person name="Leendertz F.H."/>
        </authorList>
    </citation>
    <scope>NUCLEOTIDE SEQUENCE [LARGE SCALE GENOMIC DNA]</scope>
    <source>
        <strain evidence="12 13">DSM 46844</strain>
    </source>
</reference>
<proteinExistence type="inferred from homology"/>
<comment type="catalytic activity">
    <reaction evidence="1 9">
        <text>a 4-O-methyl-thymidine in DNA + L-cysteinyl-[protein] = a thymidine in DNA + S-methyl-L-cysteinyl-[protein]</text>
        <dbReference type="Rhea" id="RHEA:53428"/>
        <dbReference type="Rhea" id="RHEA-COMP:10131"/>
        <dbReference type="Rhea" id="RHEA-COMP:10132"/>
        <dbReference type="Rhea" id="RHEA-COMP:13555"/>
        <dbReference type="Rhea" id="RHEA-COMP:13556"/>
        <dbReference type="ChEBI" id="CHEBI:29950"/>
        <dbReference type="ChEBI" id="CHEBI:82612"/>
        <dbReference type="ChEBI" id="CHEBI:137386"/>
        <dbReference type="ChEBI" id="CHEBI:137387"/>
        <dbReference type="EC" id="2.1.1.63"/>
    </reaction>
</comment>
<dbReference type="InterPro" id="IPR036631">
    <property type="entry name" value="MGMT_N_sf"/>
</dbReference>
<dbReference type="EC" id="2.1.1.63" evidence="9"/>
<dbReference type="Proteomes" id="UP000219514">
    <property type="component" value="Unassembled WGS sequence"/>
</dbReference>
<dbReference type="GO" id="GO:0003908">
    <property type="term" value="F:methylated-DNA-[protein]-cysteine S-methyltransferase activity"/>
    <property type="evidence" value="ECO:0007669"/>
    <property type="project" value="UniProtKB-UniRule"/>
</dbReference>
<dbReference type="Pfam" id="PF02870">
    <property type="entry name" value="Methyltransf_1N"/>
    <property type="match status" value="1"/>
</dbReference>
<dbReference type="InterPro" id="IPR036217">
    <property type="entry name" value="MethylDNA_cys_MeTrfase_DNAb"/>
</dbReference>
<comment type="similarity">
    <text evidence="2 9">Belongs to the MGMT family.</text>
</comment>
<dbReference type="PANTHER" id="PTHR10815">
    <property type="entry name" value="METHYLATED-DNA--PROTEIN-CYSTEINE METHYLTRANSFERASE"/>
    <property type="match status" value="1"/>
</dbReference>
<dbReference type="EMBL" id="OBDO01000009">
    <property type="protein sequence ID" value="SNX97970.1"/>
    <property type="molecule type" value="Genomic_DNA"/>
</dbReference>
<keyword evidence="6 9" id="KW-0227">DNA damage</keyword>
<dbReference type="Gene3D" id="1.10.10.10">
    <property type="entry name" value="Winged helix-like DNA-binding domain superfamily/Winged helix DNA-binding domain"/>
    <property type="match status" value="1"/>
</dbReference>